<sequence length="113" mass="13340">FHFPPNGSHVFFLGCPRMTTYFSLEPHQEIPQGFRSRDYIKRRRHSSTFFKITYPKAAPCKPPFNVRPFRNELVRVVHHCNEEIEQNDDVYDGVRAKHQHPPESCKAFDPSKL</sequence>
<protein>
    <submittedName>
        <fullName evidence="1">Uncharacterized protein</fullName>
    </submittedName>
</protein>
<accession>A0A1B6ESS6</accession>
<feature type="non-terminal residue" evidence="1">
    <location>
        <position position="1"/>
    </location>
</feature>
<name>A0A1B6ESS6_9HEMI</name>
<organism evidence="1">
    <name type="scientific">Cuerna arida</name>
    <dbReference type="NCBI Taxonomy" id="1464854"/>
    <lineage>
        <taxon>Eukaryota</taxon>
        <taxon>Metazoa</taxon>
        <taxon>Ecdysozoa</taxon>
        <taxon>Arthropoda</taxon>
        <taxon>Hexapoda</taxon>
        <taxon>Insecta</taxon>
        <taxon>Pterygota</taxon>
        <taxon>Neoptera</taxon>
        <taxon>Paraneoptera</taxon>
        <taxon>Hemiptera</taxon>
        <taxon>Auchenorrhyncha</taxon>
        <taxon>Membracoidea</taxon>
        <taxon>Cicadellidae</taxon>
        <taxon>Cicadellinae</taxon>
        <taxon>Proconiini</taxon>
        <taxon>Cuerna</taxon>
    </lineage>
</organism>
<proteinExistence type="predicted"/>
<reference evidence="1" key="1">
    <citation type="submission" date="2015-11" db="EMBL/GenBank/DDBJ databases">
        <title>De novo transcriptome assembly of four potential Pierce s Disease insect vectors from Arizona vineyards.</title>
        <authorList>
            <person name="Tassone E.E."/>
        </authorList>
    </citation>
    <scope>NUCLEOTIDE SEQUENCE</scope>
</reference>
<dbReference type="AlphaFoldDB" id="A0A1B6ESS6"/>
<evidence type="ECO:0000313" key="1">
    <source>
        <dbReference type="EMBL" id="JAS40967.1"/>
    </source>
</evidence>
<feature type="non-terminal residue" evidence="1">
    <location>
        <position position="113"/>
    </location>
</feature>
<dbReference type="EMBL" id="GECZ01028802">
    <property type="protein sequence ID" value="JAS40967.1"/>
    <property type="molecule type" value="Transcribed_RNA"/>
</dbReference>
<gene>
    <name evidence="1" type="ORF">g.47970</name>
</gene>